<organism evidence="2 3">
    <name type="scientific">Nocardioides piscis</name>
    <dbReference type="NCBI Taxonomy" id="2714938"/>
    <lineage>
        <taxon>Bacteria</taxon>
        <taxon>Bacillati</taxon>
        <taxon>Actinomycetota</taxon>
        <taxon>Actinomycetes</taxon>
        <taxon>Propionibacteriales</taxon>
        <taxon>Nocardioidaceae</taxon>
        <taxon>Nocardioides</taxon>
    </lineage>
</organism>
<accession>A0A6G7YCX7</accession>
<gene>
    <name evidence="2" type="ORF">G7071_03635</name>
</gene>
<feature type="transmembrane region" description="Helical" evidence="1">
    <location>
        <begin position="41"/>
        <end position="63"/>
    </location>
</feature>
<evidence type="ECO:0000256" key="1">
    <source>
        <dbReference type="SAM" id="Phobius"/>
    </source>
</evidence>
<keyword evidence="1" id="KW-0472">Membrane</keyword>
<dbReference type="AlphaFoldDB" id="A0A6G7YCX7"/>
<keyword evidence="3" id="KW-1185">Reference proteome</keyword>
<sequence>MAPGAAQSLSVAVDLIPDLDGRSAQRLTHDFGEPKWAGRDISWLIGLGVAGALSVLYGLRWVWRRRTG</sequence>
<name>A0A6G7YCX7_9ACTN</name>
<dbReference type="Proteomes" id="UP000502035">
    <property type="component" value="Chromosome"/>
</dbReference>
<reference evidence="2 3" key="1">
    <citation type="submission" date="2020-03" db="EMBL/GenBank/DDBJ databases">
        <title>Nocardioides sp. nov., isolated from fish.</title>
        <authorList>
            <person name="Hyun D.-W."/>
            <person name="Bae J.-W."/>
        </authorList>
    </citation>
    <scope>NUCLEOTIDE SEQUENCE [LARGE SCALE GENOMIC DNA]</scope>
    <source>
        <strain evidence="2 3">HDW12A</strain>
    </source>
</reference>
<dbReference type="KEGG" id="npi:G7071_03635"/>
<dbReference type="EMBL" id="CP049866">
    <property type="protein sequence ID" value="QIK74655.1"/>
    <property type="molecule type" value="Genomic_DNA"/>
</dbReference>
<evidence type="ECO:0000313" key="3">
    <source>
        <dbReference type="Proteomes" id="UP000502035"/>
    </source>
</evidence>
<protein>
    <submittedName>
        <fullName evidence="2">Uncharacterized protein</fullName>
    </submittedName>
</protein>
<evidence type="ECO:0000313" key="2">
    <source>
        <dbReference type="EMBL" id="QIK74655.1"/>
    </source>
</evidence>
<keyword evidence="1" id="KW-0812">Transmembrane</keyword>
<proteinExistence type="predicted"/>
<keyword evidence="1" id="KW-1133">Transmembrane helix</keyword>